<feature type="domain" description="RanBP2-type" evidence="6">
    <location>
        <begin position="151"/>
        <end position="183"/>
    </location>
</feature>
<dbReference type="AlphaFoldDB" id="A0A7G2C3S7"/>
<dbReference type="VEuPathDB" id="TriTrypDB:ADEAN_000168400"/>
<dbReference type="SUPFAM" id="SSF48695">
    <property type="entry name" value="Multiheme cytochromes"/>
    <property type="match status" value="1"/>
</dbReference>
<feature type="region of interest" description="Disordered" evidence="5">
    <location>
        <begin position="325"/>
        <end position="352"/>
    </location>
</feature>
<evidence type="ECO:0000256" key="2">
    <source>
        <dbReference type="ARBA" id="ARBA00022771"/>
    </source>
</evidence>
<dbReference type="Proteomes" id="UP000515908">
    <property type="component" value="Chromosome 03"/>
</dbReference>
<accession>A0A7G2C3S7</accession>
<dbReference type="OrthoDB" id="448399at2759"/>
<dbReference type="InterPro" id="IPR001876">
    <property type="entry name" value="Znf_RanBP2"/>
</dbReference>
<feature type="compositionally biased region" description="Polar residues" evidence="5">
    <location>
        <begin position="1"/>
        <end position="16"/>
    </location>
</feature>
<feature type="compositionally biased region" description="Polar residues" evidence="5">
    <location>
        <begin position="342"/>
        <end position="351"/>
    </location>
</feature>
<reference evidence="7 8" key="1">
    <citation type="submission" date="2020-08" db="EMBL/GenBank/DDBJ databases">
        <authorList>
            <person name="Newling K."/>
            <person name="Davey J."/>
            <person name="Forrester S."/>
        </authorList>
    </citation>
    <scope>NUCLEOTIDE SEQUENCE [LARGE SCALE GENOMIC DNA]</scope>
    <source>
        <strain evidence="8">Crithidia deanei Carvalho (ATCC PRA-265)</strain>
    </source>
</reference>
<evidence type="ECO:0000256" key="1">
    <source>
        <dbReference type="ARBA" id="ARBA00022723"/>
    </source>
</evidence>
<evidence type="ECO:0000313" key="7">
    <source>
        <dbReference type="EMBL" id="CAD2214239.1"/>
    </source>
</evidence>
<organism evidence="7 8">
    <name type="scientific">Angomonas deanei</name>
    <dbReference type="NCBI Taxonomy" id="59799"/>
    <lineage>
        <taxon>Eukaryota</taxon>
        <taxon>Discoba</taxon>
        <taxon>Euglenozoa</taxon>
        <taxon>Kinetoplastea</taxon>
        <taxon>Metakinetoplastina</taxon>
        <taxon>Trypanosomatida</taxon>
        <taxon>Trypanosomatidae</taxon>
        <taxon>Strigomonadinae</taxon>
        <taxon>Angomonas</taxon>
    </lineage>
</organism>
<dbReference type="GO" id="GO:0008270">
    <property type="term" value="F:zinc ion binding"/>
    <property type="evidence" value="ECO:0007669"/>
    <property type="project" value="UniProtKB-KW"/>
</dbReference>
<evidence type="ECO:0000256" key="5">
    <source>
        <dbReference type="SAM" id="MobiDB-lite"/>
    </source>
</evidence>
<evidence type="ECO:0000256" key="4">
    <source>
        <dbReference type="PROSITE-ProRule" id="PRU00322"/>
    </source>
</evidence>
<dbReference type="PROSITE" id="PS50199">
    <property type="entry name" value="ZF_RANBP2_2"/>
    <property type="match status" value="1"/>
</dbReference>
<keyword evidence="3" id="KW-0862">Zinc</keyword>
<evidence type="ECO:0000256" key="3">
    <source>
        <dbReference type="ARBA" id="ARBA00022833"/>
    </source>
</evidence>
<dbReference type="EMBL" id="LR877147">
    <property type="protein sequence ID" value="CAD2214239.1"/>
    <property type="molecule type" value="Genomic_DNA"/>
</dbReference>
<keyword evidence="1" id="KW-0479">Metal-binding</keyword>
<keyword evidence="8" id="KW-1185">Reference proteome</keyword>
<feature type="region of interest" description="Disordered" evidence="5">
    <location>
        <begin position="258"/>
        <end position="284"/>
    </location>
</feature>
<feature type="region of interest" description="Disordered" evidence="5">
    <location>
        <begin position="1"/>
        <end position="29"/>
    </location>
</feature>
<dbReference type="PROSITE" id="PS01358">
    <property type="entry name" value="ZF_RANBP2_1"/>
    <property type="match status" value="2"/>
</dbReference>
<feature type="compositionally biased region" description="Basic and acidic residues" evidence="5">
    <location>
        <begin position="325"/>
        <end position="335"/>
    </location>
</feature>
<gene>
    <name evidence="7" type="ORF">ADEAN_000168400</name>
</gene>
<name>A0A7G2C3S7_9TRYP</name>
<evidence type="ECO:0000259" key="6">
    <source>
        <dbReference type="PROSITE" id="PS50199"/>
    </source>
</evidence>
<proteinExistence type="predicted"/>
<dbReference type="InterPro" id="IPR036280">
    <property type="entry name" value="Multihaem_cyt_sf"/>
</dbReference>
<evidence type="ECO:0000313" key="8">
    <source>
        <dbReference type="Proteomes" id="UP000515908"/>
    </source>
</evidence>
<sequence>MDTGKASNTSAAQQHLPTEAVPTDPQRGAADVEVEIAHHSKVSKYPYGDFLKLRRIQSYNGKMRLEWMCTLCETYNFVGRVSCRQCNAHQTRSFKWSFPPTRHVATFPANWLCESCGHCNEKTQRSEGDATSEQSLKTSREFFFCAKCQVPFGGVRNWYCPSCDRLNTRAASQCTSCWEERPSSWVCKHCECATNSIFTVACRDCKKERPKKKSAYVVPCVCCNTPNDVRWEVCESCLAPLPAMKDFMNIKTEHVVHQPSVTEEEAQSTPPQQQQQISPYKKRYERSESITSETGGAWWCANCNITHRRNVTFCDVCLEPRTAAREGNQREKPSSGEEQEAVTPTLSSGSWTCPFCRQVKWRQDD</sequence>
<keyword evidence="2 4" id="KW-0863">Zinc-finger</keyword>
<protein>
    <recommendedName>
        <fullName evidence="6">RanBP2-type domain-containing protein</fullName>
    </recommendedName>
</protein>